<dbReference type="InterPro" id="IPR038077">
    <property type="entry name" value="Troponin_sf"/>
</dbReference>
<dbReference type="GeneID" id="13828186"/>
<dbReference type="KEGG" id="vg:13828186"/>
<sequence length="80" mass="8935">MTLTSKELKETLETSEGKQHLLAQIHSMGKDTLRQALYELTTAVIQIEANAEESLIKLEAADAEINGLKVRIIELETQNK</sequence>
<name>J9RVV7_9CAUD</name>
<dbReference type="RefSeq" id="YP_006908895.1">
    <property type="nucleotide sequence ID" value="NC_018859.1"/>
</dbReference>
<dbReference type="SUPFAM" id="SSF90250">
    <property type="entry name" value="Troponin coil-coiled subunits"/>
    <property type="match status" value="1"/>
</dbReference>
<dbReference type="EMBL" id="JX415536">
    <property type="protein sequence ID" value="AFR52077.1"/>
    <property type="molecule type" value="Genomic_DNA"/>
</dbReference>
<evidence type="ECO:0000313" key="1">
    <source>
        <dbReference type="EMBL" id="AFR52077.1"/>
    </source>
</evidence>
<organism evidence="1 2">
    <name type="scientific">Escherichia phage ECBP2</name>
    <dbReference type="NCBI Taxonomy" id="1604355"/>
    <lineage>
        <taxon>Viruses</taxon>
        <taxon>Duplodnaviria</taxon>
        <taxon>Heunggongvirae</taxon>
        <taxon>Uroviricota</taxon>
        <taxon>Caudoviricetes</taxon>
        <taxon>Mktvariviridae</taxon>
        <taxon>Gordonclarkvirinae</taxon>
        <taxon>Suseptimavirus</taxon>
        <taxon>Suseptimavirus ECBP2</taxon>
    </lineage>
</organism>
<accession>J9RVV7</accession>
<evidence type="ECO:0000313" key="2">
    <source>
        <dbReference type="Proteomes" id="UP000007331"/>
    </source>
</evidence>
<dbReference type="Proteomes" id="UP000007331">
    <property type="component" value="Segment"/>
</dbReference>
<dbReference type="OrthoDB" id="25555at10239"/>
<gene>
    <name evidence="1" type="ORF">ECBP2_0044</name>
</gene>
<proteinExistence type="predicted"/>
<protein>
    <submittedName>
        <fullName evidence="1">Uncharacterized protein</fullName>
    </submittedName>
</protein>
<keyword evidence="2" id="KW-1185">Reference proteome</keyword>
<reference evidence="1 2" key="1">
    <citation type="journal article" date="2012" name="J. Virol.">
        <title>Complete Genome Sequence of the Bacteriophages ECBP1 and ECBP2 Isolated from Two Different Escherichia coli Strains.</title>
        <authorList>
            <person name="Nho S.W."/>
            <person name="Ha M.A."/>
            <person name="Kim K.S."/>
            <person name="Kim T.H."/>
            <person name="Jang H.B."/>
            <person name="Cha I.S."/>
            <person name="Park S.B."/>
            <person name="Kim Y.K."/>
            <person name="Jung T.S."/>
        </authorList>
    </citation>
    <scope>NUCLEOTIDE SEQUENCE [LARGE SCALE GENOMIC DNA]</scope>
</reference>